<organism evidence="2 3">
    <name type="scientific">Marinomonas hwangdonensis</name>
    <dbReference type="NCBI Taxonomy" id="1053647"/>
    <lineage>
        <taxon>Bacteria</taxon>
        <taxon>Pseudomonadati</taxon>
        <taxon>Pseudomonadota</taxon>
        <taxon>Gammaproteobacteria</taxon>
        <taxon>Oceanospirillales</taxon>
        <taxon>Oceanospirillaceae</taxon>
        <taxon>Marinomonas</taxon>
    </lineage>
</organism>
<dbReference type="InterPro" id="IPR010982">
    <property type="entry name" value="Lambda_DNA-bd_dom_sf"/>
</dbReference>
<dbReference type="AlphaFoldDB" id="A0A3M8PXY7"/>
<evidence type="ECO:0000259" key="1">
    <source>
        <dbReference type="PROSITE" id="PS50943"/>
    </source>
</evidence>
<keyword evidence="3" id="KW-1185">Reference proteome</keyword>
<protein>
    <submittedName>
        <fullName evidence="2">XRE family transcriptional regulator</fullName>
    </submittedName>
</protein>
<comment type="caution">
    <text evidence="2">The sequence shown here is derived from an EMBL/GenBank/DDBJ whole genome shotgun (WGS) entry which is preliminary data.</text>
</comment>
<feature type="domain" description="HTH cro/C1-type" evidence="1">
    <location>
        <begin position="30"/>
        <end position="85"/>
    </location>
</feature>
<name>A0A3M8PXY7_9GAMM</name>
<dbReference type="Pfam" id="PF01381">
    <property type="entry name" value="HTH_3"/>
    <property type="match status" value="1"/>
</dbReference>
<gene>
    <name evidence="2" type="ORF">EBI00_14380</name>
</gene>
<dbReference type="CDD" id="cd00093">
    <property type="entry name" value="HTH_XRE"/>
    <property type="match status" value="1"/>
</dbReference>
<dbReference type="GO" id="GO:0003677">
    <property type="term" value="F:DNA binding"/>
    <property type="evidence" value="ECO:0007669"/>
    <property type="project" value="InterPro"/>
</dbReference>
<dbReference type="EMBL" id="RIZG01000011">
    <property type="protein sequence ID" value="RNF48713.1"/>
    <property type="molecule type" value="Genomic_DNA"/>
</dbReference>
<evidence type="ECO:0000313" key="2">
    <source>
        <dbReference type="EMBL" id="RNF48713.1"/>
    </source>
</evidence>
<sequence>MPMTKDEQLIAINHIIKRLLLNEMTQGEALRELRVDVLGLRQEAYTELTGVSRKTLSEIENDKGNYTAEIVNKVFKPFDLKVGLVPTSNQLLAAILTN</sequence>
<dbReference type="Proteomes" id="UP000280507">
    <property type="component" value="Unassembled WGS sequence"/>
</dbReference>
<dbReference type="PROSITE" id="PS50943">
    <property type="entry name" value="HTH_CROC1"/>
    <property type="match status" value="1"/>
</dbReference>
<dbReference type="OrthoDB" id="6240846at2"/>
<dbReference type="SUPFAM" id="SSF47413">
    <property type="entry name" value="lambda repressor-like DNA-binding domains"/>
    <property type="match status" value="1"/>
</dbReference>
<dbReference type="Gene3D" id="1.10.260.40">
    <property type="entry name" value="lambda repressor-like DNA-binding domains"/>
    <property type="match status" value="1"/>
</dbReference>
<proteinExistence type="predicted"/>
<accession>A0A3M8PXY7</accession>
<reference evidence="2 3" key="1">
    <citation type="journal article" date="2012" name="Int. J. Syst. Evol. Microbiol.">
        <title>Marinomonas hwangdonensis sp. nov., isolated from seawater.</title>
        <authorList>
            <person name="Jung Y.T."/>
            <person name="Oh T.K."/>
            <person name="Yoon J.H."/>
        </authorList>
    </citation>
    <scope>NUCLEOTIDE SEQUENCE [LARGE SCALE GENOMIC DNA]</scope>
    <source>
        <strain evidence="2 3">HDW-15</strain>
    </source>
</reference>
<dbReference type="InterPro" id="IPR001387">
    <property type="entry name" value="Cro/C1-type_HTH"/>
</dbReference>
<evidence type="ECO:0000313" key="3">
    <source>
        <dbReference type="Proteomes" id="UP000280507"/>
    </source>
</evidence>